<keyword evidence="7" id="KW-0832">Ubl conjugation</keyword>
<dbReference type="GO" id="GO:0016020">
    <property type="term" value="C:membrane"/>
    <property type="evidence" value="ECO:0007669"/>
    <property type="project" value="UniProtKB-SubCell"/>
</dbReference>
<evidence type="ECO:0000256" key="1">
    <source>
        <dbReference type="ARBA" id="ARBA00004167"/>
    </source>
</evidence>
<evidence type="ECO:0000256" key="12">
    <source>
        <dbReference type="ARBA" id="ARBA00023180"/>
    </source>
</evidence>
<reference evidence="20" key="1">
    <citation type="submission" date="2021-06" db="EMBL/GenBank/DDBJ databases">
        <authorList>
            <consortium name="Wellcome Sanger Institute Data Sharing"/>
        </authorList>
    </citation>
    <scope>NUCLEOTIDE SEQUENCE [LARGE SCALE GENOMIC DNA]</scope>
</reference>
<feature type="chain" id="PRO_5034129468" description="C-type mannose receptor 2" evidence="17">
    <location>
        <begin position="29"/>
        <end position="1459"/>
    </location>
</feature>
<evidence type="ECO:0000259" key="18">
    <source>
        <dbReference type="PROSITE" id="PS50041"/>
    </source>
</evidence>
<reference evidence="20" key="2">
    <citation type="submission" date="2025-08" db="UniProtKB">
        <authorList>
            <consortium name="Ensembl"/>
        </authorList>
    </citation>
    <scope>IDENTIFICATION</scope>
</reference>
<dbReference type="PROSITE" id="PS51092">
    <property type="entry name" value="FN2_2"/>
    <property type="match status" value="1"/>
</dbReference>
<dbReference type="InterPro" id="IPR000562">
    <property type="entry name" value="FN_type2_dom"/>
</dbReference>
<dbReference type="CDD" id="cd03590">
    <property type="entry name" value="CLECT_DC-SIGN_like"/>
    <property type="match status" value="1"/>
</dbReference>
<evidence type="ECO:0000256" key="9">
    <source>
        <dbReference type="ARBA" id="ARBA00023136"/>
    </source>
</evidence>
<dbReference type="SUPFAM" id="SSF50370">
    <property type="entry name" value="Ricin B-like lectins"/>
    <property type="match status" value="1"/>
</dbReference>
<dbReference type="Pfam" id="PF00059">
    <property type="entry name" value="Lectin_C"/>
    <property type="match status" value="8"/>
</dbReference>
<dbReference type="InterPro" id="IPR001304">
    <property type="entry name" value="C-type_lectin-like"/>
</dbReference>
<evidence type="ECO:0000256" key="15">
    <source>
        <dbReference type="PROSITE-ProRule" id="PRU00479"/>
    </source>
</evidence>
<evidence type="ECO:0000313" key="21">
    <source>
        <dbReference type="Proteomes" id="UP000694620"/>
    </source>
</evidence>
<proteinExistence type="predicted"/>
<feature type="domain" description="Fibronectin type-II" evidence="19">
    <location>
        <begin position="167"/>
        <end position="215"/>
    </location>
</feature>
<dbReference type="GO" id="GO:0030246">
    <property type="term" value="F:carbohydrate binding"/>
    <property type="evidence" value="ECO:0007669"/>
    <property type="project" value="UniProtKB-KW"/>
</dbReference>
<feature type="domain" description="C-type lectin" evidence="18">
    <location>
        <begin position="961"/>
        <end position="1084"/>
    </location>
</feature>
<dbReference type="CDD" id="cd00037">
    <property type="entry name" value="CLECT"/>
    <property type="match status" value="7"/>
</dbReference>
<feature type="transmembrane region" description="Helical" evidence="16">
    <location>
        <begin position="1394"/>
        <end position="1416"/>
    </location>
</feature>
<evidence type="ECO:0000256" key="6">
    <source>
        <dbReference type="ARBA" id="ARBA00022737"/>
    </source>
</evidence>
<keyword evidence="5" id="KW-0430">Lectin</keyword>
<feature type="domain" description="C-type lectin" evidence="18">
    <location>
        <begin position="662"/>
        <end position="789"/>
    </location>
</feature>
<dbReference type="InterPro" id="IPR018378">
    <property type="entry name" value="C-type_lectin_CS"/>
</dbReference>
<dbReference type="Gene3D" id="2.10.10.10">
    <property type="entry name" value="Fibronectin, type II, collagen-binding"/>
    <property type="match status" value="1"/>
</dbReference>
<dbReference type="GeneTree" id="ENSGT01050000244842"/>
<dbReference type="PRINTS" id="PR00013">
    <property type="entry name" value="FNTYPEII"/>
</dbReference>
<dbReference type="InterPro" id="IPR033989">
    <property type="entry name" value="CD209-like_CTLD"/>
</dbReference>
<evidence type="ECO:0000256" key="4">
    <source>
        <dbReference type="ARBA" id="ARBA00022729"/>
    </source>
</evidence>
<keyword evidence="8 16" id="KW-1133">Transmembrane helix</keyword>
<dbReference type="PROSITE" id="PS50231">
    <property type="entry name" value="RICIN_B_LECTIN"/>
    <property type="match status" value="1"/>
</dbReference>
<evidence type="ECO:0000256" key="7">
    <source>
        <dbReference type="ARBA" id="ARBA00022843"/>
    </source>
</evidence>
<feature type="domain" description="C-type lectin" evidence="18">
    <location>
        <begin position="1115"/>
        <end position="1219"/>
    </location>
</feature>
<reference evidence="20" key="3">
    <citation type="submission" date="2025-09" db="UniProtKB">
        <authorList>
            <consortium name="Ensembl"/>
        </authorList>
    </citation>
    <scope>IDENTIFICATION</scope>
</reference>
<evidence type="ECO:0000256" key="17">
    <source>
        <dbReference type="SAM" id="SignalP"/>
    </source>
</evidence>
<dbReference type="InterPro" id="IPR050111">
    <property type="entry name" value="C-type_lectin/snaclec_domain"/>
</dbReference>
<keyword evidence="21" id="KW-1185">Reference proteome</keyword>
<dbReference type="FunFam" id="2.80.10.50:FF:000035">
    <property type="entry name" value="Mannose receptor C type 2"/>
    <property type="match status" value="1"/>
</dbReference>
<evidence type="ECO:0000256" key="16">
    <source>
        <dbReference type="SAM" id="Phobius"/>
    </source>
</evidence>
<evidence type="ECO:0000313" key="20">
    <source>
        <dbReference type="Ensembl" id="ENSECRP00000032514.1"/>
    </source>
</evidence>
<sequence length="1459" mass="164490">MRTRGRYAFARACWGCAVLCALVGASDSGVFLIYNDGMQGCLEARDSSVSLSRTCNTSAGAQQWKWVSRNRLFNLGTAQCLGVSGSNSTSGPLGLYRCDKELANMRWSCGTLGDVLTQTISLPSANGSFSPPERGDKGHSSQWRIFDSSQDLCAKPYQEIYTIQGNSHGKPCTIPFKYDNLWFHDCTSTGREDGHLWCATTMDYGKDERWGFCPVQGSGCEAFWDKDLVTGSCYQFNFQSTLSWSEARVSCQQQGAELLSINEIHEQTYINGLLTGYSSSLWIGLNDLDINGGWQWSDSSPLKYLNWEADQPDNTEEENCAIIRTESSGRWQNKDCGIALPYVCKKKPNATLDPFHTDSWADQKTECDGAWQQFQSSCYYLNTQKLSWQDARKNCLTMASDLVSIHTLPELEFIIKNMKQGADELWVGLSDAKQQMNFEWSDHTPVLFTYWHPFEPNNFRNNQEDCVTMWGPEGRWNDSPCNMSLPSICKKSGRQSDKGEEEHGCKKGWKWHSPSCYQLGEELLTFAEASKVCSGQAAGLVTVTNRFEQAFVSSLLYGRSGDYIWTALQDQNRTGTFRWLGGVEVTYTNWNREQPGYRKGGCVVMATGSSTGLWEVKDCDTTKAKYVCRQTLGSATSPALPVPAPTPSVSGSCPQGWGSSGTLHHCYKVFHYQQVQGKLSWLQAHLFCRERGAELLSIANFEEEQFVSQLLHDLFGSSEDHEQHWFWIGLNRRNPLDNGSWKWSDGLGFAYHNFGRHYEYDIRQCAVTDLGTMQWLPMQCESELDWICKIPKGSIVKEPEVTEDPKLKEWVTFQDAEYKFFDHHATWLQAQRICTWFGARLASIHSQQELSFLGQTIQKLFRTQDQHWWIGLHTYQNDGRFRWSDRSVLNFVSWASGKPQPPGREKRCVYLTASREDWGDQKCTTDLPYVCKRSNSTSAIPVLPRPASPTPGGCPLGWSPFLSKCFRLHGQTPQERGTWLTGLATCEKQGGILATISNHLEQAFITTLLPNVTFDFWIGLRDINNEFQWLDKEPLTYVNWAPAEPSAYRTAPDVPGPTTCTVLRHGDPIQHTGFWDDRSCQDEKHGFICQRKKDVSLPSPVNTCCPPDLASPLRFQNQTYWVIQKPLSWEEAVLLCESRNGSLASVRDPYQQAYLSQLVNVLDVQLWVALYSDGAQSFSWLGGHPVTYANWQDGEPERFSGCGYMGVDGKWVTTLCEAKVGGALCENSSGSTHKFSYGGVCPHSLADSSWVPFREYCYAFHLEKLVTPKEAGKMCHRVGADLLSIKDETENLFVWEHIQSVPTQSQGAWLGLVYSPKEGSLVWPDSVVVQYTNWGQMDTNPSMLSPNTCFWILRSNGIWGLGSCTNVTLGVVCKMPRVTDPHFSRYPVQDNKTVIVVVVLATLALCLFLLAIIYLYRKRAGSRGRAFESARYSRTNSAPSEAAEKNILVSDMEMNEQPE</sequence>
<evidence type="ECO:0000259" key="19">
    <source>
        <dbReference type="PROSITE" id="PS51092"/>
    </source>
</evidence>
<dbReference type="SMART" id="SM00034">
    <property type="entry name" value="CLECT"/>
    <property type="match status" value="8"/>
</dbReference>
<keyword evidence="10 15" id="KW-1015">Disulfide bond</keyword>
<dbReference type="SMART" id="SM00458">
    <property type="entry name" value="RICIN"/>
    <property type="match status" value="1"/>
</dbReference>
<evidence type="ECO:0000256" key="13">
    <source>
        <dbReference type="ARBA" id="ARBA00070538"/>
    </source>
</evidence>
<feature type="disulfide bond" evidence="15">
    <location>
        <begin position="186"/>
        <end position="213"/>
    </location>
</feature>
<feature type="domain" description="C-type lectin" evidence="18">
    <location>
        <begin position="1253"/>
        <end position="1364"/>
    </location>
</feature>
<evidence type="ECO:0000256" key="11">
    <source>
        <dbReference type="ARBA" id="ARBA00023170"/>
    </source>
</evidence>
<evidence type="ECO:0000256" key="8">
    <source>
        <dbReference type="ARBA" id="ARBA00022989"/>
    </source>
</evidence>
<keyword evidence="2" id="KW-0254">Endocytosis</keyword>
<feature type="domain" description="C-type lectin" evidence="18">
    <location>
        <begin position="512"/>
        <end position="620"/>
    </location>
</feature>
<dbReference type="PANTHER" id="PTHR22803">
    <property type="entry name" value="MANNOSE, PHOSPHOLIPASE, LECTIN RECEPTOR RELATED"/>
    <property type="match status" value="1"/>
</dbReference>
<keyword evidence="6" id="KW-0677">Repeat</keyword>
<dbReference type="CDD" id="cd23408">
    <property type="entry name" value="beta-trefoil_Ricin_MRC2"/>
    <property type="match status" value="1"/>
</dbReference>
<dbReference type="SUPFAM" id="SSF56436">
    <property type="entry name" value="C-type lectin-like"/>
    <property type="match status" value="8"/>
</dbReference>
<gene>
    <name evidence="20" type="primary">MRC2</name>
    <name evidence="20" type="synonym">mrc2</name>
</gene>
<dbReference type="Gene3D" id="3.10.100.10">
    <property type="entry name" value="Mannose-Binding Protein A, subunit A"/>
    <property type="match status" value="8"/>
</dbReference>
<dbReference type="Gene3D" id="2.80.10.50">
    <property type="match status" value="1"/>
</dbReference>
<evidence type="ECO:0000256" key="3">
    <source>
        <dbReference type="ARBA" id="ARBA00022692"/>
    </source>
</evidence>
<keyword evidence="11" id="KW-0675">Receptor</keyword>
<dbReference type="Pfam" id="PF24562">
    <property type="entry name" value="CysR_MRC2_N"/>
    <property type="match status" value="1"/>
</dbReference>
<dbReference type="InterPro" id="IPR035992">
    <property type="entry name" value="Ricin_B-like_lectins"/>
</dbReference>
<feature type="domain" description="C-type lectin" evidence="18">
    <location>
        <begin position="813"/>
        <end position="932"/>
    </location>
</feature>
<dbReference type="SMART" id="SM00059">
    <property type="entry name" value="FN2"/>
    <property type="match status" value="1"/>
</dbReference>
<dbReference type="Pfam" id="PF00040">
    <property type="entry name" value="fn2"/>
    <property type="match status" value="1"/>
</dbReference>
<dbReference type="GO" id="GO:0006897">
    <property type="term" value="P:endocytosis"/>
    <property type="evidence" value="ECO:0007669"/>
    <property type="project" value="UniProtKB-KW"/>
</dbReference>
<feature type="domain" description="C-type lectin" evidence="18">
    <location>
        <begin position="374"/>
        <end position="490"/>
    </location>
</feature>
<keyword evidence="3 16" id="KW-0812">Transmembrane</keyword>
<dbReference type="InterPro" id="IPR036943">
    <property type="entry name" value="FN_type2_sf"/>
</dbReference>
<dbReference type="FunFam" id="2.10.10.10:FF:000001">
    <property type="entry name" value="Fibronectin 1a isoform 1"/>
    <property type="match status" value="1"/>
</dbReference>
<accession>A0A8C4XI40</accession>
<dbReference type="PROSITE" id="PS50041">
    <property type="entry name" value="C_TYPE_LECTIN_2"/>
    <property type="match status" value="8"/>
</dbReference>
<evidence type="ECO:0000256" key="10">
    <source>
        <dbReference type="ARBA" id="ARBA00023157"/>
    </source>
</evidence>
<dbReference type="PROSITE" id="PS00615">
    <property type="entry name" value="C_TYPE_LECTIN_1"/>
    <property type="match status" value="3"/>
</dbReference>
<organism evidence="20 21">
    <name type="scientific">Erpetoichthys calabaricus</name>
    <name type="common">Rope fish</name>
    <name type="synonym">Calamoichthys calabaricus</name>
    <dbReference type="NCBI Taxonomy" id="27687"/>
    <lineage>
        <taxon>Eukaryota</taxon>
        <taxon>Metazoa</taxon>
        <taxon>Chordata</taxon>
        <taxon>Craniata</taxon>
        <taxon>Vertebrata</taxon>
        <taxon>Euteleostomi</taxon>
        <taxon>Actinopterygii</taxon>
        <taxon>Polypteriformes</taxon>
        <taxon>Polypteridae</taxon>
        <taxon>Erpetoichthys</taxon>
    </lineage>
</organism>
<dbReference type="FunFam" id="3.10.100.10:FF:000018">
    <property type="entry name" value="Mannose receptor, C type 2"/>
    <property type="match status" value="1"/>
</dbReference>
<evidence type="ECO:0000256" key="14">
    <source>
        <dbReference type="ARBA" id="ARBA00082299"/>
    </source>
</evidence>
<feature type="signal peptide" evidence="17">
    <location>
        <begin position="1"/>
        <end position="28"/>
    </location>
</feature>
<dbReference type="InterPro" id="IPR016187">
    <property type="entry name" value="CTDL_fold"/>
</dbReference>
<name>A0A8C4XI40_ERPCA</name>
<keyword evidence="4 17" id="KW-0732">Signal</keyword>
<evidence type="ECO:0000256" key="5">
    <source>
        <dbReference type="ARBA" id="ARBA00022734"/>
    </source>
</evidence>
<protein>
    <recommendedName>
        <fullName evidence="13">C-type mannose receptor 2</fullName>
    </recommendedName>
    <alternativeName>
        <fullName evidence="14">Macrophage mannose receptor 2</fullName>
    </alternativeName>
</protein>
<dbReference type="FunFam" id="3.10.100.10:FF:000026">
    <property type="entry name" value="C-type mannose receptor 2"/>
    <property type="match status" value="1"/>
</dbReference>
<dbReference type="InterPro" id="IPR016186">
    <property type="entry name" value="C-type_lectin-like/link_sf"/>
</dbReference>
<evidence type="ECO:0000256" key="2">
    <source>
        <dbReference type="ARBA" id="ARBA00022583"/>
    </source>
</evidence>
<dbReference type="Proteomes" id="UP000694620">
    <property type="component" value="Chromosome 14"/>
</dbReference>
<feature type="domain" description="C-type lectin" evidence="18">
    <location>
        <begin position="229"/>
        <end position="345"/>
    </location>
</feature>
<dbReference type="FunFam" id="3.10.100.10:FF:000020">
    <property type="entry name" value="Mannose receptor C type 2"/>
    <property type="match status" value="1"/>
</dbReference>
<feature type="disulfide bond" evidence="15">
    <location>
        <begin position="172"/>
        <end position="198"/>
    </location>
</feature>
<dbReference type="InterPro" id="IPR000772">
    <property type="entry name" value="Ricin_B_lectin"/>
</dbReference>
<dbReference type="Ensembl" id="ENSECRT00000033236.1">
    <property type="protein sequence ID" value="ENSECRP00000032514.1"/>
    <property type="gene ID" value="ENSECRG00000022028.1"/>
</dbReference>
<keyword evidence="12" id="KW-0325">Glycoprotein</keyword>
<comment type="subcellular location">
    <subcellularLocation>
        <location evidence="1">Membrane</location>
        <topology evidence="1">Single-pass membrane protein</topology>
    </subcellularLocation>
</comment>
<keyword evidence="9 16" id="KW-0472">Membrane</keyword>
<dbReference type="CDD" id="cd00062">
    <property type="entry name" value="FN2"/>
    <property type="match status" value="1"/>
</dbReference>
<dbReference type="PROSITE" id="PS00023">
    <property type="entry name" value="FN2_1"/>
    <property type="match status" value="1"/>
</dbReference>